<evidence type="ECO:0000313" key="8">
    <source>
        <dbReference type="Proteomes" id="UP001358417"/>
    </source>
</evidence>
<dbReference type="SUPFAM" id="SSF56176">
    <property type="entry name" value="FAD-binding/transporter-associated domain-like"/>
    <property type="match status" value="1"/>
</dbReference>
<evidence type="ECO:0000256" key="2">
    <source>
        <dbReference type="ARBA" id="ARBA00022630"/>
    </source>
</evidence>
<name>A0AAV9NFP2_9EURO</name>
<proteinExistence type="inferred from homology"/>
<feature type="chain" id="PRO_5043877678" description="FAD-binding PCMH-type domain-containing protein" evidence="5">
    <location>
        <begin position="23"/>
        <end position="520"/>
    </location>
</feature>
<evidence type="ECO:0000256" key="5">
    <source>
        <dbReference type="SAM" id="SignalP"/>
    </source>
</evidence>
<dbReference type="PROSITE" id="PS51387">
    <property type="entry name" value="FAD_PCMH"/>
    <property type="match status" value="1"/>
</dbReference>
<feature type="domain" description="FAD-binding PCMH-type" evidence="6">
    <location>
        <begin position="73"/>
        <end position="248"/>
    </location>
</feature>
<dbReference type="GO" id="GO:0071949">
    <property type="term" value="F:FAD binding"/>
    <property type="evidence" value="ECO:0007669"/>
    <property type="project" value="InterPro"/>
</dbReference>
<dbReference type="GO" id="GO:0016491">
    <property type="term" value="F:oxidoreductase activity"/>
    <property type="evidence" value="ECO:0007669"/>
    <property type="project" value="UniProtKB-KW"/>
</dbReference>
<dbReference type="InterPro" id="IPR036318">
    <property type="entry name" value="FAD-bd_PCMH-like_sf"/>
</dbReference>
<comment type="similarity">
    <text evidence="1">Belongs to the oxygen-dependent FAD-linked oxidoreductase family.</text>
</comment>
<dbReference type="InterPro" id="IPR016169">
    <property type="entry name" value="FAD-bd_PCMH_sub2"/>
</dbReference>
<evidence type="ECO:0000256" key="4">
    <source>
        <dbReference type="ARBA" id="ARBA00023002"/>
    </source>
</evidence>
<evidence type="ECO:0000256" key="1">
    <source>
        <dbReference type="ARBA" id="ARBA00005466"/>
    </source>
</evidence>
<accession>A0AAV9NFP2</accession>
<keyword evidence="5" id="KW-0732">Signal</keyword>
<dbReference type="PANTHER" id="PTHR42973:SF53">
    <property type="entry name" value="FAD-BINDING PCMH-TYPE DOMAIN-CONTAINING PROTEIN-RELATED"/>
    <property type="match status" value="1"/>
</dbReference>
<dbReference type="EMBL" id="JAVRRD010000011">
    <property type="protein sequence ID" value="KAK5054026.1"/>
    <property type="molecule type" value="Genomic_DNA"/>
</dbReference>
<dbReference type="PANTHER" id="PTHR42973">
    <property type="entry name" value="BINDING OXIDOREDUCTASE, PUTATIVE (AFU_ORTHOLOGUE AFUA_1G17690)-RELATED"/>
    <property type="match status" value="1"/>
</dbReference>
<keyword evidence="4" id="KW-0560">Oxidoreductase</keyword>
<dbReference type="Gene3D" id="3.30.465.10">
    <property type="match status" value="1"/>
</dbReference>
<evidence type="ECO:0000313" key="7">
    <source>
        <dbReference type="EMBL" id="KAK5054026.1"/>
    </source>
</evidence>
<dbReference type="RefSeq" id="XP_064707151.1">
    <property type="nucleotide sequence ID" value="XM_064845606.1"/>
</dbReference>
<gene>
    <name evidence="7" type="ORF">LTR84_001988</name>
</gene>
<sequence length="520" mass="55904">MLKDRSALMGVLLPFLLPFVSPNELSGIQEQTPPLTGYPPCDALISAGLADNLLLASSENYEPRVHSWFAANAQYRPWCFFQPQSAQGLSLAIKALNRVSFAGDWHIAVRSGGHGPPGSSNIANGVTIDLGLMDGSTYNPNRSFASVEPGGKWKDVYYNLLQHHNVTVTGGRDGGVGVGGFLLGGGNSYYTGRNGFGCDQVVGYQVVLANGTIVEANAEENADLWKALKGGGFNFGIVTRFDIRTMPTVELAYAQQIVSLNRSDRVAEAVVRFTENSKNRTADSLIPLYSYDATDMEGGLVILIQTNSLGDLNTTSFNGVNAIPSLVPSDLKLMSLADAANASQVEPGGLVASSTLTFVNDLELIRQSHAIQIKHIMSLSQKMDPSSFKFQVFYQPIPTNFAEHGLRNGGNMMGLDRVTSDAIMWTAGMSVSPGPEGEAALAIAHAQLAALTAELKELTIEHGKDVELIYMNYADLSQNPLGSYGADNVAFIKKVANQYDPKGFWQQRAPGGFKISRVVD</sequence>
<dbReference type="Pfam" id="PF01565">
    <property type="entry name" value="FAD_binding_4"/>
    <property type="match status" value="1"/>
</dbReference>
<dbReference type="Proteomes" id="UP001358417">
    <property type="component" value="Unassembled WGS sequence"/>
</dbReference>
<evidence type="ECO:0000256" key="3">
    <source>
        <dbReference type="ARBA" id="ARBA00022827"/>
    </source>
</evidence>
<dbReference type="GeneID" id="89970204"/>
<dbReference type="InterPro" id="IPR016166">
    <property type="entry name" value="FAD-bd_PCMH"/>
</dbReference>
<feature type="signal peptide" evidence="5">
    <location>
        <begin position="1"/>
        <end position="22"/>
    </location>
</feature>
<reference evidence="7 8" key="1">
    <citation type="submission" date="2023-08" db="EMBL/GenBank/DDBJ databases">
        <title>Black Yeasts Isolated from many extreme environments.</title>
        <authorList>
            <person name="Coleine C."/>
            <person name="Stajich J.E."/>
            <person name="Selbmann L."/>
        </authorList>
    </citation>
    <scope>NUCLEOTIDE SEQUENCE [LARGE SCALE GENOMIC DNA]</scope>
    <source>
        <strain evidence="7 8">CCFEE 5792</strain>
    </source>
</reference>
<comment type="caution">
    <text evidence="7">The sequence shown here is derived from an EMBL/GenBank/DDBJ whole genome shotgun (WGS) entry which is preliminary data.</text>
</comment>
<dbReference type="AlphaFoldDB" id="A0AAV9NFP2"/>
<dbReference type="InterPro" id="IPR050416">
    <property type="entry name" value="FAD-linked_Oxidoreductase"/>
</dbReference>
<keyword evidence="3" id="KW-0274">FAD</keyword>
<organism evidence="7 8">
    <name type="scientific">Exophiala bonariae</name>
    <dbReference type="NCBI Taxonomy" id="1690606"/>
    <lineage>
        <taxon>Eukaryota</taxon>
        <taxon>Fungi</taxon>
        <taxon>Dikarya</taxon>
        <taxon>Ascomycota</taxon>
        <taxon>Pezizomycotina</taxon>
        <taxon>Eurotiomycetes</taxon>
        <taxon>Chaetothyriomycetidae</taxon>
        <taxon>Chaetothyriales</taxon>
        <taxon>Herpotrichiellaceae</taxon>
        <taxon>Exophiala</taxon>
    </lineage>
</organism>
<keyword evidence="8" id="KW-1185">Reference proteome</keyword>
<evidence type="ECO:0000259" key="6">
    <source>
        <dbReference type="PROSITE" id="PS51387"/>
    </source>
</evidence>
<protein>
    <recommendedName>
        <fullName evidence="6">FAD-binding PCMH-type domain-containing protein</fullName>
    </recommendedName>
</protein>
<keyword evidence="2" id="KW-0285">Flavoprotein</keyword>
<dbReference type="InterPro" id="IPR006094">
    <property type="entry name" value="Oxid_FAD_bind_N"/>
</dbReference>